<keyword evidence="6 7" id="KW-0472">Membrane</keyword>
<proteinExistence type="predicted"/>
<dbReference type="RefSeq" id="WP_235291661.1">
    <property type="nucleotide sequence ID" value="NZ_BSOH01000014.1"/>
</dbReference>
<evidence type="ECO:0000256" key="7">
    <source>
        <dbReference type="SAM" id="Phobius"/>
    </source>
</evidence>
<keyword evidence="4" id="KW-0560">Oxidoreductase</keyword>
<feature type="transmembrane region" description="Helical" evidence="7">
    <location>
        <begin position="90"/>
        <end position="112"/>
    </location>
</feature>
<keyword evidence="3 7" id="KW-1133">Transmembrane helix</keyword>
<name>A0AA37SNP1_9BACT</name>
<dbReference type="GO" id="GO:0006643">
    <property type="term" value="P:membrane lipid metabolic process"/>
    <property type="evidence" value="ECO:0007669"/>
    <property type="project" value="TreeGrafter"/>
</dbReference>
<dbReference type="InterPro" id="IPR006694">
    <property type="entry name" value="Fatty_acid_hydroxylase"/>
</dbReference>
<feature type="transmembrane region" description="Helical" evidence="7">
    <location>
        <begin position="51"/>
        <end position="70"/>
    </location>
</feature>
<dbReference type="GO" id="GO:0005506">
    <property type="term" value="F:iron ion binding"/>
    <property type="evidence" value="ECO:0007669"/>
    <property type="project" value="InterPro"/>
</dbReference>
<dbReference type="GO" id="GO:0012505">
    <property type="term" value="C:endomembrane system"/>
    <property type="evidence" value="ECO:0007669"/>
    <property type="project" value="UniProtKB-SubCell"/>
</dbReference>
<dbReference type="GO" id="GO:0050479">
    <property type="term" value="F:glyceryl-ether monooxygenase activity"/>
    <property type="evidence" value="ECO:0007669"/>
    <property type="project" value="TreeGrafter"/>
</dbReference>
<evidence type="ECO:0000256" key="2">
    <source>
        <dbReference type="ARBA" id="ARBA00022692"/>
    </source>
</evidence>
<feature type="domain" description="Fatty acid hydroxylase" evidence="8">
    <location>
        <begin position="95"/>
        <end position="232"/>
    </location>
</feature>
<evidence type="ECO:0000256" key="1">
    <source>
        <dbReference type="ARBA" id="ARBA00004127"/>
    </source>
</evidence>
<reference evidence="9" key="1">
    <citation type="journal article" date="2014" name="Int. J. Syst. Evol. Microbiol.">
        <title>Complete genome sequence of Corynebacterium casei LMG S-19264T (=DSM 44701T), isolated from a smear-ripened cheese.</title>
        <authorList>
            <consortium name="US DOE Joint Genome Institute (JGI-PGF)"/>
            <person name="Walter F."/>
            <person name="Albersmeier A."/>
            <person name="Kalinowski J."/>
            <person name="Ruckert C."/>
        </authorList>
    </citation>
    <scope>NUCLEOTIDE SEQUENCE</scope>
    <source>
        <strain evidence="9">NBRC 108769</strain>
    </source>
</reference>
<evidence type="ECO:0000259" key="8">
    <source>
        <dbReference type="Pfam" id="PF04116"/>
    </source>
</evidence>
<keyword evidence="2 7" id="KW-0812">Transmembrane</keyword>
<gene>
    <name evidence="9" type="ORF">GCM10007940_26010</name>
</gene>
<dbReference type="GO" id="GO:0016020">
    <property type="term" value="C:membrane"/>
    <property type="evidence" value="ECO:0007669"/>
    <property type="project" value="GOC"/>
</dbReference>
<comment type="caution">
    <text evidence="9">The sequence shown here is derived from an EMBL/GenBank/DDBJ whole genome shotgun (WGS) entry which is preliminary data.</text>
</comment>
<dbReference type="AlphaFoldDB" id="A0AA37SNP1"/>
<dbReference type="PANTHER" id="PTHR21624">
    <property type="entry name" value="STEROL DESATURASE-RELATED PROTEIN"/>
    <property type="match status" value="1"/>
</dbReference>
<evidence type="ECO:0000256" key="6">
    <source>
        <dbReference type="ARBA" id="ARBA00023136"/>
    </source>
</evidence>
<evidence type="ECO:0000313" key="9">
    <source>
        <dbReference type="EMBL" id="GLR17986.1"/>
    </source>
</evidence>
<keyword evidence="10" id="KW-1185">Reference proteome</keyword>
<feature type="transmembrane region" description="Helical" evidence="7">
    <location>
        <begin position="18"/>
        <end position="39"/>
    </location>
</feature>
<evidence type="ECO:0000256" key="5">
    <source>
        <dbReference type="ARBA" id="ARBA00023098"/>
    </source>
</evidence>
<evidence type="ECO:0000256" key="4">
    <source>
        <dbReference type="ARBA" id="ARBA00023002"/>
    </source>
</evidence>
<comment type="subcellular location">
    <subcellularLocation>
        <location evidence="1">Endomembrane system</location>
        <topology evidence="1">Multi-pass membrane protein</topology>
    </subcellularLocation>
</comment>
<dbReference type="Proteomes" id="UP001156666">
    <property type="component" value="Unassembled WGS sequence"/>
</dbReference>
<sequence length="269" mass="31052">MDAIITYFETIPSLHRTIILVGGITFFWILEGIIPITKFSYKKFKHAGPNLFFTLTTIIINFAFAFLIVKTSDWVTANDFGAIHLFAMPIWVQLIVGLLIMDLVGAYTIHWVEHKIPFMWKFHVIHHSDEKVDTTTALRHHPGESVFRAVFTTLAVLLAGAPIWMVMLYQSISAVLSQFNHANMKLPNWLDKIIRVVIVTPGMHRIHHHFERPQTDTNYGNVFSFWDRLFGTYHDMPAEDIVFGLDVFEGETQNLGKLLKVPVEKKKYR</sequence>
<dbReference type="InterPro" id="IPR051689">
    <property type="entry name" value="Sterol_desaturase/TMEM195"/>
</dbReference>
<keyword evidence="5" id="KW-0443">Lipid metabolism</keyword>
<evidence type="ECO:0000313" key="10">
    <source>
        <dbReference type="Proteomes" id="UP001156666"/>
    </source>
</evidence>
<reference evidence="9" key="2">
    <citation type="submission" date="2023-01" db="EMBL/GenBank/DDBJ databases">
        <title>Draft genome sequence of Portibacter lacus strain NBRC 108769.</title>
        <authorList>
            <person name="Sun Q."/>
            <person name="Mori K."/>
        </authorList>
    </citation>
    <scope>NUCLEOTIDE SEQUENCE</scope>
    <source>
        <strain evidence="9">NBRC 108769</strain>
    </source>
</reference>
<dbReference type="GO" id="GO:0008610">
    <property type="term" value="P:lipid biosynthetic process"/>
    <property type="evidence" value="ECO:0007669"/>
    <property type="project" value="InterPro"/>
</dbReference>
<accession>A0AA37SNP1</accession>
<dbReference type="EMBL" id="BSOH01000014">
    <property type="protein sequence ID" value="GLR17986.1"/>
    <property type="molecule type" value="Genomic_DNA"/>
</dbReference>
<protein>
    <submittedName>
        <fullName evidence="9">Sterol desaturase</fullName>
    </submittedName>
</protein>
<evidence type="ECO:0000256" key="3">
    <source>
        <dbReference type="ARBA" id="ARBA00022989"/>
    </source>
</evidence>
<dbReference type="Pfam" id="PF04116">
    <property type="entry name" value="FA_hydroxylase"/>
    <property type="match status" value="1"/>
</dbReference>
<feature type="transmembrane region" description="Helical" evidence="7">
    <location>
        <begin position="146"/>
        <end position="169"/>
    </location>
</feature>
<organism evidence="9 10">
    <name type="scientific">Portibacter lacus</name>
    <dbReference type="NCBI Taxonomy" id="1099794"/>
    <lineage>
        <taxon>Bacteria</taxon>
        <taxon>Pseudomonadati</taxon>
        <taxon>Bacteroidota</taxon>
        <taxon>Saprospiria</taxon>
        <taxon>Saprospirales</taxon>
        <taxon>Haliscomenobacteraceae</taxon>
        <taxon>Portibacter</taxon>
    </lineage>
</organism>
<dbReference type="PANTHER" id="PTHR21624:SF1">
    <property type="entry name" value="ALKYLGLYCEROL MONOOXYGENASE"/>
    <property type="match status" value="1"/>
</dbReference>